<name>C5LPJ0_PERM5</name>
<keyword evidence="4 13" id="KW-0479">Metal-binding</keyword>
<dbReference type="SFLD" id="SFLDS00003">
    <property type="entry name" value="Haloacid_Dehalogenase"/>
    <property type="match status" value="1"/>
</dbReference>
<feature type="binding site" evidence="13">
    <location>
        <position position="415"/>
    </location>
    <ligand>
        <name>Mg(2+)</name>
        <dbReference type="ChEBI" id="CHEBI:18420"/>
    </ligand>
</feature>
<feature type="binding site" evidence="12">
    <location>
        <position position="720"/>
    </location>
    <ligand>
        <name>ATP</name>
        <dbReference type="ChEBI" id="CHEBI:30616"/>
    </ligand>
</feature>
<comment type="subcellular location">
    <subcellularLocation>
        <location evidence="2">Endomembrane system</location>
    </subcellularLocation>
    <subcellularLocation>
        <location evidence="1 14">Membrane</location>
        <topology evidence="1 14">Multi-pass membrane protein</topology>
    </subcellularLocation>
</comment>
<protein>
    <recommendedName>
        <fullName evidence="14">Phospholipid-transporting ATPase</fullName>
        <ecNumber evidence="14">7.6.2.1</ecNumber>
    </recommendedName>
</protein>
<evidence type="ECO:0000256" key="7">
    <source>
        <dbReference type="ARBA" id="ARBA00022842"/>
    </source>
</evidence>
<comment type="cofactor">
    <cofactor evidence="13">
        <name>Mg(2+)</name>
        <dbReference type="ChEBI" id="CHEBI:18420"/>
    </cofactor>
</comment>
<dbReference type="InterPro" id="IPR006539">
    <property type="entry name" value="P-type_ATPase_IV"/>
</dbReference>
<evidence type="ECO:0000256" key="9">
    <source>
        <dbReference type="ARBA" id="ARBA00022989"/>
    </source>
</evidence>
<feature type="binding site" evidence="12">
    <location>
        <position position="642"/>
    </location>
    <ligand>
        <name>ATP</name>
        <dbReference type="ChEBI" id="CHEBI:30616"/>
    </ligand>
</feature>
<feature type="binding site" evidence="12">
    <location>
        <position position="850"/>
    </location>
    <ligand>
        <name>ATP</name>
        <dbReference type="ChEBI" id="CHEBI:30616"/>
    </ligand>
</feature>
<dbReference type="InParanoid" id="C5LPJ0"/>
<reference evidence="19 20" key="1">
    <citation type="submission" date="2008-07" db="EMBL/GenBank/DDBJ databases">
        <authorList>
            <person name="El-Sayed N."/>
            <person name="Caler E."/>
            <person name="Inman J."/>
            <person name="Amedeo P."/>
            <person name="Hass B."/>
            <person name="Wortman J."/>
        </authorList>
    </citation>
    <scope>NUCLEOTIDE SEQUENCE [LARGE SCALE GENOMIC DNA]</scope>
    <source>
        <strain evidence="20">ATCC 50983 / TXsc</strain>
    </source>
</reference>
<evidence type="ECO:0000259" key="16">
    <source>
        <dbReference type="Pfam" id="PF00122"/>
    </source>
</evidence>
<dbReference type="InterPro" id="IPR023214">
    <property type="entry name" value="HAD_sf"/>
</dbReference>
<dbReference type="InterPro" id="IPR008250">
    <property type="entry name" value="ATPase_P-typ_transduc_dom_A_sf"/>
</dbReference>
<dbReference type="NCBIfam" id="TIGR01652">
    <property type="entry name" value="ATPase-Plipid"/>
    <property type="match status" value="1"/>
</dbReference>
<dbReference type="SUPFAM" id="SSF56784">
    <property type="entry name" value="HAD-like"/>
    <property type="match status" value="1"/>
</dbReference>
<feature type="transmembrane region" description="Helical" evidence="14">
    <location>
        <begin position="940"/>
        <end position="957"/>
    </location>
</feature>
<proteinExistence type="inferred from homology"/>
<evidence type="ECO:0000313" key="20">
    <source>
        <dbReference type="Proteomes" id="UP000007800"/>
    </source>
</evidence>
<evidence type="ECO:0000256" key="11">
    <source>
        <dbReference type="PIRSR" id="PIRSR606539-1"/>
    </source>
</evidence>
<evidence type="ECO:0000256" key="6">
    <source>
        <dbReference type="ARBA" id="ARBA00022840"/>
    </source>
</evidence>
<dbReference type="EC" id="7.6.2.1" evidence="14"/>
<dbReference type="PROSITE" id="PS00154">
    <property type="entry name" value="ATPASE_E1_E2"/>
    <property type="match status" value="1"/>
</dbReference>
<dbReference type="Pfam" id="PF13246">
    <property type="entry name" value="Cation_ATPase"/>
    <property type="match status" value="1"/>
</dbReference>
<feature type="domain" description="P-type ATPase N-terminal" evidence="17">
    <location>
        <begin position="43"/>
        <end position="86"/>
    </location>
</feature>
<keyword evidence="10 14" id="KW-0472">Membrane</keyword>
<feature type="region of interest" description="Disordered" evidence="15">
    <location>
        <begin position="441"/>
        <end position="463"/>
    </location>
</feature>
<dbReference type="PRINTS" id="PR00119">
    <property type="entry name" value="CATATPASE"/>
</dbReference>
<dbReference type="SUPFAM" id="SSF81660">
    <property type="entry name" value="Metal cation-transporting ATPase, ATP-binding domain N"/>
    <property type="match status" value="1"/>
</dbReference>
<feature type="binding site" evidence="12">
    <location>
        <position position="589"/>
    </location>
    <ligand>
        <name>ATP</name>
        <dbReference type="ChEBI" id="CHEBI:30616"/>
    </ligand>
</feature>
<dbReference type="GO" id="GO:0140326">
    <property type="term" value="F:ATPase-coupled intramembrane lipid transporter activity"/>
    <property type="evidence" value="ECO:0007669"/>
    <property type="project" value="UniProtKB-EC"/>
</dbReference>
<feature type="transmembrane region" description="Helical" evidence="14">
    <location>
        <begin position="309"/>
        <end position="333"/>
    </location>
</feature>
<dbReference type="InterPro" id="IPR018303">
    <property type="entry name" value="ATPase_P-typ_P_site"/>
</dbReference>
<dbReference type="AlphaFoldDB" id="C5LPJ0"/>
<evidence type="ECO:0000256" key="14">
    <source>
        <dbReference type="RuleBase" id="RU362033"/>
    </source>
</evidence>
<feature type="binding site" evidence="12">
    <location>
        <position position="611"/>
    </location>
    <ligand>
        <name>ATP</name>
        <dbReference type="ChEBI" id="CHEBI:30616"/>
    </ligand>
</feature>
<dbReference type="InterPro" id="IPR023299">
    <property type="entry name" value="ATPase_P-typ_cyto_dom_N"/>
</dbReference>
<dbReference type="InterPro" id="IPR023298">
    <property type="entry name" value="ATPase_P-typ_TM_dom_sf"/>
</dbReference>
<dbReference type="Pfam" id="PF16212">
    <property type="entry name" value="PhoLip_ATPase_C"/>
    <property type="match status" value="1"/>
</dbReference>
<dbReference type="GO" id="GO:0005886">
    <property type="term" value="C:plasma membrane"/>
    <property type="evidence" value="ECO:0007669"/>
    <property type="project" value="TreeGrafter"/>
</dbReference>
<feature type="binding site" evidence="12">
    <location>
        <position position="805"/>
    </location>
    <ligand>
        <name>ATP</name>
        <dbReference type="ChEBI" id="CHEBI:30616"/>
    </ligand>
</feature>
<keyword evidence="8 14" id="KW-1278">Translocase</keyword>
<evidence type="ECO:0000256" key="8">
    <source>
        <dbReference type="ARBA" id="ARBA00022967"/>
    </source>
</evidence>
<keyword evidence="5 12" id="KW-0547">Nucleotide-binding</keyword>
<feature type="binding site" evidence="12">
    <location>
        <position position="414"/>
    </location>
    <ligand>
        <name>ATP</name>
        <dbReference type="ChEBI" id="CHEBI:30616"/>
    </ligand>
</feature>
<feature type="binding site" evidence="12">
    <location>
        <position position="722"/>
    </location>
    <ligand>
        <name>ATP</name>
        <dbReference type="ChEBI" id="CHEBI:30616"/>
    </ligand>
</feature>
<evidence type="ECO:0000259" key="18">
    <source>
        <dbReference type="Pfam" id="PF16212"/>
    </source>
</evidence>
<dbReference type="PANTHER" id="PTHR24092:SF150">
    <property type="entry name" value="PHOSPHOLIPID-TRANSPORTING ATPASE"/>
    <property type="match status" value="1"/>
</dbReference>
<dbReference type="OMA" id="HIICLFA"/>
<feature type="domain" description="P-type ATPase A" evidence="16">
    <location>
        <begin position="127"/>
        <end position="285"/>
    </location>
</feature>
<dbReference type="InterPro" id="IPR032630">
    <property type="entry name" value="P_typ_ATPase_c"/>
</dbReference>
<feature type="binding site" evidence="13">
    <location>
        <position position="847"/>
    </location>
    <ligand>
        <name>Mg(2+)</name>
        <dbReference type="ChEBI" id="CHEBI:18420"/>
    </ligand>
</feature>
<dbReference type="InterPro" id="IPR059000">
    <property type="entry name" value="ATPase_P-type_domA"/>
</dbReference>
<evidence type="ECO:0000256" key="10">
    <source>
        <dbReference type="ARBA" id="ARBA00023136"/>
    </source>
</evidence>
<dbReference type="InterPro" id="IPR032631">
    <property type="entry name" value="P-type_ATPase_N"/>
</dbReference>
<dbReference type="SUPFAM" id="SSF81665">
    <property type="entry name" value="Calcium ATPase, transmembrane domain M"/>
    <property type="match status" value="1"/>
</dbReference>
<keyword evidence="3 14" id="KW-0812">Transmembrane</keyword>
<evidence type="ECO:0000256" key="3">
    <source>
        <dbReference type="ARBA" id="ARBA00022692"/>
    </source>
</evidence>
<dbReference type="InterPro" id="IPR044492">
    <property type="entry name" value="P_typ_ATPase_HD_dom"/>
</dbReference>
<evidence type="ECO:0000259" key="17">
    <source>
        <dbReference type="Pfam" id="PF16209"/>
    </source>
</evidence>
<dbReference type="PANTHER" id="PTHR24092">
    <property type="entry name" value="PROBABLE PHOSPHOLIPID-TRANSPORTING ATPASE"/>
    <property type="match status" value="1"/>
</dbReference>
<feature type="domain" description="P-type ATPase C-terminal" evidence="18">
    <location>
        <begin position="873"/>
        <end position="1074"/>
    </location>
</feature>
<feature type="transmembrane region" description="Helical" evidence="14">
    <location>
        <begin position="978"/>
        <end position="1004"/>
    </location>
</feature>
<gene>
    <name evidence="19" type="ORF">Pmar_PMAR004183</name>
</gene>
<feature type="binding site" evidence="12">
    <location>
        <position position="721"/>
    </location>
    <ligand>
        <name>ATP</name>
        <dbReference type="ChEBI" id="CHEBI:30616"/>
    </ligand>
</feature>
<dbReference type="Proteomes" id="UP000007800">
    <property type="component" value="Unassembled WGS sequence"/>
</dbReference>
<keyword evidence="9 14" id="KW-1133">Transmembrane helix</keyword>
<dbReference type="Pfam" id="PF16209">
    <property type="entry name" value="PhoLip_ATPase_N"/>
    <property type="match status" value="1"/>
</dbReference>
<dbReference type="EMBL" id="GG684180">
    <property type="protein sequence ID" value="EER01310.1"/>
    <property type="molecule type" value="Genomic_DNA"/>
</dbReference>
<feature type="transmembrane region" description="Helical" evidence="14">
    <location>
        <begin position="1024"/>
        <end position="1043"/>
    </location>
</feature>
<dbReference type="SFLD" id="SFLDG00002">
    <property type="entry name" value="C1.7:_P-type_atpase_like"/>
    <property type="match status" value="1"/>
</dbReference>
<evidence type="ECO:0000256" key="15">
    <source>
        <dbReference type="SAM" id="MobiDB-lite"/>
    </source>
</evidence>
<keyword evidence="6 12" id="KW-0067">ATP-binding</keyword>
<keyword evidence="7 13" id="KW-0460">Magnesium</keyword>
<evidence type="ECO:0000256" key="2">
    <source>
        <dbReference type="ARBA" id="ARBA00004308"/>
    </source>
</evidence>
<dbReference type="GO" id="GO:0045332">
    <property type="term" value="P:phospholipid translocation"/>
    <property type="evidence" value="ECO:0007669"/>
    <property type="project" value="TreeGrafter"/>
</dbReference>
<dbReference type="OrthoDB" id="377733at2759"/>
<feature type="binding site" evidence="12">
    <location>
        <position position="415"/>
    </location>
    <ligand>
        <name>ATP</name>
        <dbReference type="ChEBI" id="CHEBI:30616"/>
    </ligand>
</feature>
<organism evidence="20">
    <name type="scientific">Perkinsus marinus (strain ATCC 50983 / TXsc)</name>
    <dbReference type="NCBI Taxonomy" id="423536"/>
    <lineage>
        <taxon>Eukaryota</taxon>
        <taxon>Sar</taxon>
        <taxon>Alveolata</taxon>
        <taxon>Perkinsozoa</taxon>
        <taxon>Perkinsea</taxon>
        <taxon>Perkinsida</taxon>
        <taxon>Perkinsidae</taxon>
        <taxon>Perkinsus</taxon>
    </lineage>
</organism>
<dbReference type="InterPro" id="IPR036412">
    <property type="entry name" value="HAD-like_sf"/>
</dbReference>
<feature type="active site" description="4-aspartylphosphate intermediate" evidence="11">
    <location>
        <position position="413"/>
    </location>
</feature>
<dbReference type="GeneID" id="9058869"/>
<evidence type="ECO:0000256" key="4">
    <source>
        <dbReference type="ARBA" id="ARBA00022723"/>
    </source>
</evidence>
<feature type="binding site" evidence="12">
    <location>
        <position position="851"/>
    </location>
    <ligand>
        <name>ATP</name>
        <dbReference type="ChEBI" id="CHEBI:30616"/>
    </ligand>
</feature>
<evidence type="ECO:0000313" key="19">
    <source>
        <dbReference type="EMBL" id="EER01310.1"/>
    </source>
</evidence>
<comment type="catalytic activity">
    <reaction evidence="14">
        <text>ATP + H2O + phospholipidSide 1 = ADP + phosphate + phospholipidSide 2.</text>
        <dbReference type="EC" id="7.6.2.1"/>
    </reaction>
</comment>
<accession>C5LPJ0</accession>
<feature type="binding site" evidence="13">
    <location>
        <position position="413"/>
    </location>
    <ligand>
        <name>Mg(2+)</name>
        <dbReference type="ChEBI" id="CHEBI:18420"/>
    </ligand>
</feature>
<sequence>MEGNAFVEADTATMAVCFPQTATPNRPFIPCDRRGRLRAFLRPNRVKTAKYSVLTFLPLNLWHQFHVFANLYFLCMAGLQMLPWISDSDGRPYILLPLGFVLAVTAIKDGLEDYNRHKADSEENKRDVALVVPDGDVCTVVQWEALRVGDVIRLERGDRVPADVVILASADDNEEGQVFVGTEHLDGETSLKPKSALAQTNRLIASDGDAGNLNSQFGICRTRLRVRYETSCESLHSFHGVIEIEGCSDGLLPLSVDQVIFRGSTVETTSRLWAVVVYTGHETRILKNAMKLKPRYKLSKLMLCYNKHIICLFAIQFALCSLTAVLHLSLSLAFMDRHFYLSKADVFDVLKVFGAQLLQLTQFVPISILATLEVVKVVQSLLVVDRDPEMPGCKTNTCTIMEELGSVRHVFTDKTGTLTENVMLLKSLCIVRPGLPLSPSTRVLDNASAEPPDSPRRGRPTGFSDFWSHSMHESVPRCLQNHVATDFPVEELRAEWGFDTTEARLLLLAMAVCHSVIARAQEYCADLILDASSPDELALVAGAAILGLVFYGRRGSNEVRLKVDHPWAARMLGSVVGEVSVNVLLTLPFDSDRKRMSVVVEFQGETMLLCKGADSAMIAAASDGVNPELMQAVDKYSEVGLRTLVFGWKKFDPIELRELLTEVYEANLNGSPERLRDAMEALESGLDLVGCSGVEDMLQPRVPETLEALREHGMKVWMLTGDKVETAVNIGHSAGLFPPDGQSYLLDTTDAVELSEMLQFTRPMVTTQSQSSVILTGDSLSVILRSRQLRALLFEAPIAFVMACRVTPAQKTELVTTARAYCSGLASRGEETVRSSSQGGAVLAIGDGANDVGMIQAAEVGVAVAGYEGAQAVRASDFVITRFHHLQHLLLFHGPELLRKNAFVVYYSIFKNAGFSLLPFVYGIACAFSATSVYQVVLKQFYNTFFTVLPVIAYAVFDHQGFIRAVGPWEARFGPWHLIVWTLRGLWCAFSFFLGSLIPFATFANSLVGIYSVKGYAEISTESLGLLATATSVIFFNSAIYIWSTSPASHGLYAFGTGLFLLVWLALDQSVFASAGRLYLWSPMGIAALLLSLSLAGLSLIFAVDSRLGRFVAIKNDLELQEQADQGKSTAASNSSTDPLE</sequence>
<dbReference type="Pfam" id="PF00122">
    <property type="entry name" value="E1-E2_ATPase"/>
    <property type="match status" value="1"/>
</dbReference>
<feature type="binding site" evidence="13">
    <location>
        <position position="851"/>
    </location>
    <ligand>
        <name>Mg(2+)</name>
        <dbReference type="ChEBI" id="CHEBI:18420"/>
    </ligand>
</feature>
<evidence type="ECO:0000256" key="12">
    <source>
        <dbReference type="PIRSR" id="PIRSR606539-2"/>
    </source>
</evidence>
<dbReference type="RefSeq" id="XP_002768592.1">
    <property type="nucleotide sequence ID" value="XM_002768546.1"/>
</dbReference>
<keyword evidence="20" id="KW-1185">Reference proteome</keyword>
<dbReference type="GO" id="GO:0000287">
    <property type="term" value="F:magnesium ion binding"/>
    <property type="evidence" value="ECO:0007669"/>
    <property type="project" value="UniProtKB-UniRule"/>
</dbReference>
<feature type="transmembrane region" description="Helical" evidence="14">
    <location>
        <begin position="1079"/>
        <end position="1104"/>
    </location>
</feature>
<dbReference type="Gene3D" id="3.40.1110.10">
    <property type="entry name" value="Calcium-transporting ATPase, cytoplasmic domain N"/>
    <property type="match status" value="1"/>
</dbReference>
<evidence type="ECO:0000256" key="5">
    <source>
        <dbReference type="ARBA" id="ARBA00022741"/>
    </source>
</evidence>
<dbReference type="Gene3D" id="3.40.50.1000">
    <property type="entry name" value="HAD superfamily/HAD-like"/>
    <property type="match status" value="1"/>
</dbReference>
<feature type="transmembrane region" description="Helical" evidence="14">
    <location>
        <begin position="1050"/>
        <end position="1067"/>
    </location>
</feature>
<dbReference type="Gene3D" id="2.70.150.10">
    <property type="entry name" value="Calcium-transporting ATPase, cytoplasmic transduction domain A"/>
    <property type="match status" value="1"/>
</dbReference>
<evidence type="ECO:0000256" key="13">
    <source>
        <dbReference type="PIRSR" id="PIRSR606539-3"/>
    </source>
</evidence>
<feature type="binding site" evidence="12">
    <location>
        <position position="811"/>
    </location>
    <ligand>
        <name>ATP</name>
        <dbReference type="ChEBI" id="CHEBI:30616"/>
    </ligand>
</feature>
<comment type="similarity">
    <text evidence="14">Belongs to the cation transport ATPase (P-type) (TC 3.A.3) family. Type IV subfamily.</text>
</comment>
<feature type="transmembrane region" description="Helical" evidence="14">
    <location>
        <begin position="915"/>
        <end position="934"/>
    </location>
</feature>
<feature type="binding site" evidence="12">
    <location>
        <position position="536"/>
    </location>
    <ligand>
        <name>ATP</name>
        <dbReference type="ChEBI" id="CHEBI:30616"/>
    </ligand>
</feature>
<feature type="binding site" evidence="12">
    <location>
        <position position="413"/>
    </location>
    <ligand>
        <name>ATP</name>
        <dbReference type="ChEBI" id="CHEBI:30616"/>
    </ligand>
</feature>
<dbReference type="GO" id="GO:0005524">
    <property type="term" value="F:ATP binding"/>
    <property type="evidence" value="ECO:0007669"/>
    <property type="project" value="UniProtKB-UniRule"/>
</dbReference>
<dbReference type="SFLD" id="SFLDF00027">
    <property type="entry name" value="p-type_atpase"/>
    <property type="match status" value="1"/>
</dbReference>
<evidence type="ECO:0000256" key="1">
    <source>
        <dbReference type="ARBA" id="ARBA00004141"/>
    </source>
</evidence>
<dbReference type="SUPFAM" id="SSF81653">
    <property type="entry name" value="Calcium ATPase, transduction domain A"/>
    <property type="match status" value="1"/>
</dbReference>